<dbReference type="EMBL" id="BMQB01000007">
    <property type="protein sequence ID" value="GGK01708.1"/>
    <property type="molecule type" value="Genomic_DNA"/>
</dbReference>
<protein>
    <submittedName>
        <fullName evidence="2">Uncharacterized protein</fullName>
    </submittedName>
</protein>
<feature type="transmembrane region" description="Helical" evidence="1">
    <location>
        <begin position="93"/>
        <end position="112"/>
    </location>
</feature>
<evidence type="ECO:0000313" key="2">
    <source>
        <dbReference type="EMBL" id="GGK01708.1"/>
    </source>
</evidence>
<dbReference type="RefSeq" id="WP_229784138.1">
    <property type="nucleotide sequence ID" value="NZ_BMQB01000007.1"/>
</dbReference>
<keyword evidence="1" id="KW-1133">Transmembrane helix</keyword>
<keyword evidence="1" id="KW-0812">Transmembrane</keyword>
<comment type="caution">
    <text evidence="2">The sequence shown here is derived from an EMBL/GenBank/DDBJ whole genome shotgun (WGS) entry which is preliminary data.</text>
</comment>
<feature type="transmembrane region" description="Helical" evidence="1">
    <location>
        <begin position="68"/>
        <end position="87"/>
    </location>
</feature>
<keyword evidence="3" id="KW-1185">Reference proteome</keyword>
<reference evidence="2" key="1">
    <citation type="journal article" date="2014" name="Int. J. Syst. Evol. Microbiol.">
        <title>Complete genome sequence of Corynebacterium casei LMG S-19264T (=DSM 44701T), isolated from a smear-ripened cheese.</title>
        <authorList>
            <consortium name="US DOE Joint Genome Institute (JGI-PGF)"/>
            <person name="Walter F."/>
            <person name="Albersmeier A."/>
            <person name="Kalinowski J."/>
            <person name="Ruckert C."/>
        </authorList>
    </citation>
    <scope>NUCLEOTIDE SEQUENCE</scope>
    <source>
        <strain evidence="2">JCM 3090</strain>
    </source>
</reference>
<accession>A0A8J3B7P9</accession>
<dbReference type="AlphaFoldDB" id="A0A8J3B7P9"/>
<keyword evidence="1" id="KW-0472">Membrane</keyword>
<proteinExistence type="predicted"/>
<gene>
    <name evidence="2" type="ORF">GCM10010123_34480</name>
</gene>
<dbReference type="Proteomes" id="UP000649739">
    <property type="component" value="Unassembled WGS sequence"/>
</dbReference>
<feature type="transmembrane region" description="Helical" evidence="1">
    <location>
        <begin position="33"/>
        <end position="56"/>
    </location>
</feature>
<evidence type="ECO:0000256" key="1">
    <source>
        <dbReference type="SAM" id="Phobius"/>
    </source>
</evidence>
<name>A0A8J3B7P9_9ACTN</name>
<sequence length="117" mass="11797">MNSGLADVVMIAALALAAAGGLATALDRRPGRVLQLGAGLVELLVVILAAVVAVELVGGDRPAEPTTFAGYAITTLALLPGSVILARMEPTRWGSAIIGGAGLLLPVLILRLQQVHG</sequence>
<reference evidence="2" key="2">
    <citation type="submission" date="2020-09" db="EMBL/GenBank/DDBJ databases">
        <authorList>
            <person name="Sun Q."/>
            <person name="Ohkuma M."/>
        </authorList>
    </citation>
    <scope>NUCLEOTIDE SEQUENCE</scope>
    <source>
        <strain evidence="2">JCM 3090</strain>
    </source>
</reference>
<evidence type="ECO:0000313" key="3">
    <source>
        <dbReference type="Proteomes" id="UP000649739"/>
    </source>
</evidence>
<organism evidence="2 3">
    <name type="scientific">Pilimelia anulata</name>
    <dbReference type="NCBI Taxonomy" id="53371"/>
    <lineage>
        <taxon>Bacteria</taxon>
        <taxon>Bacillati</taxon>
        <taxon>Actinomycetota</taxon>
        <taxon>Actinomycetes</taxon>
        <taxon>Micromonosporales</taxon>
        <taxon>Micromonosporaceae</taxon>
        <taxon>Pilimelia</taxon>
    </lineage>
</organism>